<dbReference type="InterPro" id="IPR003812">
    <property type="entry name" value="Fido"/>
</dbReference>
<evidence type="ECO:0000259" key="1">
    <source>
        <dbReference type="PROSITE" id="PS51459"/>
    </source>
</evidence>
<accession>A0ABS3Q1U8</accession>
<evidence type="ECO:0000313" key="2">
    <source>
        <dbReference type="EMBL" id="MBO1926306.1"/>
    </source>
</evidence>
<dbReference type="Gene3D" id="1.10.3290.10">
    <property type="entry name" value="Fido-like domain"/>
    <property type="match status" value="1"/>
</dbReference>
<comment type="caution">
    <text evidence="2">The sequence shown here is derived from an EMBL/GenBank/DDBJ whole genome shotgun (WGS) entry which is preliminary data.</text>
</comment>
<name>A0ABS3Q1U8_9GAMM</name>
<dbReference type="PANTHER" id="PTHR13504:SF38">
    <property type="entry name" value="FIDO DOMAIN-CONTAINING PROTEIN"/>
    <property type="match status" value="1"/>
</dbReference>
<sequence>MTSIGYQWLCKELGLQVFPIARPAVVGGVSRVTVTQESIFIPSSVAPGDDSVISHILFAIKHEGVNLQVLSQAVKYVNEADLCRFVESSPSSRYVRLLGFLWESFNQCFLDDVSMVSGPTVGLFDEKKYITAPGPRNSRWKVRFNGLGTIDYCVVVERTSLITALLEESILDKAYSFIAELDKISVERALSWAYLHETESSYAIEKETPAYDKTEAFMALLKQAHHPRKMDEGYLVELQNVAVSNPFDQAGSYRHQQNWLRGPLRGVAGITYIPPPPSMVDELMSSVLAFANELPKVIDPIISACIASFGFVFIHPFMDGNGRLSRFLFHYALCQSGQLPDGMLLPVSIAMKRNEAEYLKALQSFSVPMRQYWNVSWLHDEEYLFAFKGEESLYRYWDATPCVEFGLKMTQESFEKDLREETVFLEKFDRVYRAVDEAFDVRGNELTTLVLTTLQNNGKVSIRRRKKFQGKMSEQVFEFIEKVCEEL</sequence>
<dbReference type="EMBL" id="JAGETV010000002">
    <property type="protein sequence ID" value="MBO1926306.1"/>
    <property type="molecule type" value="Genomic_DNA"/>
</dbReference>
<reference evidence="2 3" key="1">
    <citation type="submission" date="2021-03" db="EMBL/GenBank/DDBJ databases">
        <title>Thiomicrorhabdus sp.nov.,novel sulfur-oxidizing bacteria isolated from coastal sediment.</title>
        <authorList>
            <person name="Liu X."/>
        </authorList>
    </citation>
    <scope>NUCLEOTIDE SEQUENCE [LARGE SCALE GENOMIC DNA]</scope>
    <source>
        <strain evidence="2 3">6S2-11</strain>
    </source>
</reference>
<dbReference type="RefSeq" id="WP_208147058.1">
    <property type="nucleotide sequence ID" value="NZ_JAGETV010000002.1"/>
</dbReference>
<organism evidence="2 3">
    <name type="scientific">Thiomicrorhabdus marina</name>
    <dbReference type="NCBI Taxonomy" id="2818442"/>
    <lineage>
        <taxon>Bacteria</taxon>
        <taxon>Pseudomonadati</taxon>
        <taxon>Pseudomonadota</taxon>
        <taxon>Gammaproteobacteria</taxon>
        <taxon>Thiotrichales</taxon>
        <taxon>Piscirickettsiaceae</taxon>
        <taxon>Thiomicrorhabdus</taxon>
    </lineage>
</organism>
<feature type="domain" description="Fido" evidence="1">
    <location>
        <begin position="230"/>
        <end position="380"/>
    </location>
</feature>
<dbReference type="SUPFAM" id="SSF140931">
    <property type="entry name" value="Fic-like"/>
    <property type="match status" value="1"/>
</dbReference>
<keyword evidence="3" id="KW-1185">Reference proteome</keyword>
<dbReference type="InterPro" id="IPR036597">
    <property type="entry name" value="Fido-like_dom_sf"/>
</dbReference>
<dbReference type="PANTHER" id="PTHR13504">
    <property type="entry name" value="FIDO DOMAIN-CONTAINING PROTEIN DDB_G0283145"/>
    <property type="match status" value="1"/>
</dbReference>
<dbReference type="PROSITE" id="PS51459">
    <property type="entry name" value="FIDO"/>
    <property type="match status" value="1"/>
</dbReference>
<protein>
    <submittedName>
        <fullName evidence="2">Fic family protein</fullName>
    </submittedName>
</protein>
<evidence type="ECO:0000313" key="3">
    <source>
        <dbReference type="Proteomes" id="UP000664835"/>
    </source>
</evidence>
<gene>
    <name evidence="2" type="ORF">J3998_01845</name>
</gene>
<dbReference type="Pfam" id="PF02661">
    <property type="entry name" value="Fic"/>
    <property type="match status" value="1"/>
</dbReference>
<proteinExistence type="predicted"/>
<dbReference type="InterPro" id="IPR040198">
    <property type="entry name" value="Fido_containing"/>
</dbReference>
<dbReference type="Proteomes" id="UP000664835">
    <property type="component" value="Unassembled WGS sequence"/>
</dbReference>